<feature type="transmembrane region" description="Helical" evidence="1">
    <location>
        <begin position="16"/>
        <end position="36"/>
    </location>
</feature>
<dbReference type="EMBL" id="MFKQ01000024">
    <property type="protein sequence ID" value="OGG47194.1"/>
    <property type="molecule type" value="Genomic_DNA"/>
</dbReference>
<name>A0A1F6CDC5_9BACT</name>
<sequence length="370" mass="39975">MKAIALLTHLHAQKTLLLLAAVAIGAGVYLGFFSSFGDRALSVLSPQTKLEQQFFACFEKTDRNKALNCIAEKSPAWIKKFGAKKTGHLPDVYRAAIGDDFTCHLSAHLIGEDIYAVSEDLPSSMQACTQSCSAGCIHGTTVGYVAEYGTEKFLASDFNAICSGKNDTATFGEKTRCFHGIGHALMAGFEGNVEESLAACNRIRVPDDYRRFQCFTGVFMELFSASQGLSHLTIPSLAYVKTGDPLYPCTSSFVANNKNYEAACLLQLGVLLPSRAVAEQQAIFDICNESSSEGRKWCYTGIGLSIISATSENSDRLISTCTNAPEMGDQIACLSGGVGFLKLDTDSRAVYKKTCNEIPANLREYACPIN</sequence>
<evidence type="ECO:0000313" key="3">
    <source>
        <dbReference type="Proteomes" id="UP000178344"/>
    </source>
</evidence>
<evidence type="ECO:0000313" key="2">
    <source>
        <dbReference type="EMBL" id="OGG47194.1"/>
    </source>
</evidence>
<gene>
    <name evidence="2" type="ORF">A2671_00040</name>
</gene>
<organism evidence="2 3">
    <name type="scientific">Candidatus Kaiserbacteria bacterium RIFCSPHIGHO2_01_FULL_49_13</name>
    <dbReference type="NCBI Taxonomy" id="1798477"/>
    <lineage>
        <taxon>Bacteria</taxon>
        <taxon>Candidatus Kaiseribacteriota</taxon>
    </lineage>
</organism>
<reference evidence="2 3" key="1">
    <citation type="journal article" date="2016" name="Nat. Commun.">
        <title>Thousands of microbial genomes shed light on interconnected biogeochemical processes in an aquifer system.</title>
        <authorList>
            <person name="Anantharaman K."/>
            <person name="Brown C.T."/>
            <person name="Hug L.A."/>
            <person name="Sharon I."/>
            <person name="Castelle C.J."/>
            <person name="Probst A.J."/>
            <person name="Thomas B.C."/>
            <person name="Singh A."/>
            <person name="Wilkins M.J."/>
            <person name="Karaoz U."/>
            <person name="Brodie E.L."/>
            <person name="Williams K.H."/>
            <person name="Hubbard S.S."/>
            <person name="Banfield J.F."/>
        </authorList>
    </citation>
    <scope>NUCLEOTIDE SEQUENCE [LARGE SCALE GENOMIC DNA]</scope>
</reference>
<accession>A0A1F6CDC5</accession>
<keyword evidence="1" id="KW-1133">Transmembrane helix</keyword>
<proteinExistence type="predicted"/>
<comment type="caution">
    <text evidence="2">The sequence shown here is derived from an EMBL/GenBank/DDBJ whole genome shotgun (WGS) entry which is preliminary data.</text>
</comment>
<protein>
    <submittedName>
        <fullName evidence="2">Uncharacterized protein</fullName>
    </submittedName>
</protein>
<evidence type="ECO:0000256" key="1">
    <source>
        <dbReference type="SAM" id="Phobius"/>
    </source>
</evidence>
<dbReference type="Proteomes" id="UP000178344">
    <property type="component" value="Unassembled WGS sequence"/>
</dbReference>
<keyword evidence="1" id="KW-0472">Membrane</keyword>
<dbReference type="AlphaFoldDB" id="A0A1F6CDC5"/>
<keyword evidence="1" id="KW-0812">Transmembrane</keyword>